<sequence>MSIMCRPLHKGYDDLTSSSHSFGLSSTIYSGFQTQCHVPPVSAFSKAHLSFKRIRGMSSAGKVLRFALN</sequence>
<protein>
    <submittedName>
        <fullName evidence="1">Uncharacterized protein</fullName>
    </submittedName>
</protein>
<dbReference type="InParanoid" id="A0A059AL63"/>
<gene>
    <name evidence="1" type="ORF">EUGRSUZ_I00427</name>
</gene>
<name>A0A059AL63_EUCGR</name>
<dbReference type="EMBL" id="KK198761">
    <property type="protein sequence ID" value="KCW54479.1"/>
    <property type="molecule type" value="Genomic_DNA"/>
</dbReference>
<proteinExistence type="predicted"/>
<accession>A0A059AL63</accession>
<reference evidence="1" key="1">
    <citation type="submission" date="2013-07" db="EMBL/GenBank/DDBJ databases">
        <title>The genome of Eucalyptus grandis.</title>
        <authorList>
            <person name="Schmutz J."/>
            <person name="Hayes R."/>
            <person name="Myburg A."/>
            <person name="Tuskan G."/>
            <person name="Grattapaglia D."/>
            <person name="Rokhsar D.S."/>
        </authorList>
    </citation>
    <scope>NUCLEOTIDE SEQUENCE</scope>
    <source>
        <tissue evidence="1">Leaf extractions</tissue>
    </source>
</reference>
<organism evidence="1">
    <name type="scientific">Eucalyptus grandis</name>
    <name type="common">Flooded gum</name>
    <dbReference type="NCBI Taxonomy" id="71139"/>
    <lineage>
        <taxon>Eukaryota</taxon>
        <taxon>Viridiplantae</taxon>
        <taxon>Streptophyta</taxon>
        <taxon>Embryophyta</taxon>
        <taxon>Tracheophyta</taxon>
        <taxon>Spermatophyta</taxon>
        <taxon>Magnoliopsida</taxon>
        <taxon>eudicotyledons</taxon>
        <taxon>Gunneridae</taxon>
        <taxon>Pentapetalae</taxon>
        <taxon>rosids</taxon>
        <taxon>malvids</taxon>
        <taxon>Myrtales</taxon>
        <taxon>Myrtaceae</taxon>
        <taxon>Myrtoideae</taxon>
        <taxon>Eucalypteae</taxon>
        <taxon>Eucalyptus</taxon>
    </lineage>
</organism>
<dbReference type="Gramene" id="KCW54479">
    <property type="protein sequence ID" value="KCW54479"/>
    <property type="gene ID" value="EUGRSUZ_I00427"/>
</dbReference>
<evidence type="ECO:0000313" key="1">
    <source>
        <dbReference type="EMBL" id="KCW54479.1"/>
    </source>
</evidence>
<dbReference type="AlphaFoldDB" id="A0A059AL63"/>